<proteinExistence type="predicted"/>
<dbReference type="AlphaFoldDB" id="A0A084VLR6"/>
<comment type="subcellular location">
    <subcellularLocation>
        <location evidence="1">Cytoplasm</location>
    </subcellularLocation>
</comment>
<dbReference type="InterPro" id="IPR018862">
    <property type="entry name" value="eIF4E-T"/>
</dbReference>
<accession>A0A084VLR6</accession>
<dbReference type="EnsemblMetazoa" id="ASIC006230-RA">
    <property type="protein sequence ID" value="ASIC006230-PA"/>
    <property type="gene ID" value="ASIC006230"/>
</dbReference>
<dbReference type="PANTHER" id="PTHR12269:SF1">
    <property type="entry name" value="EUKARYOTIC TRANSLATION INITIATION FACTOR 4E TRANSPORTER"/>
    <property type="match status" value="1"/>
</dbReference>
<dbReference type="GO" id="GO:0017148">
    <property type="term" value="P:negative regulation of translation"/>
    <property type="evidence" value="ECO:0007669"/>
    <property type="project" value="TreeGrafter"/>
</dbReference>
<dbReference type="GO" id="GO:0005634">
    <property type="term" value="C:nucleus"/>
    <property type="evidence" value="ECO:0007669"/>
    <property type="project" value="TreeGrafter"/>
</dbReference>
<dbReference type="VEuPathDB" id="VectorBase:ASIS003842"/>
<reference evidence="3 5" key="1">
    <citation type="journal article" date="2014" name="BMC Genomics">
        <title>Genome sequence of Anopheles sinensis provides insight into genetics basis of mosquito competence for malaria parasites.</title>
        <authorList>
            <person name="Zhou D."/>
            <person name="Zhang D."/>
            <person name="Ding G."/>
            <person name="Shi L."/>
            <person name="Hou Q."/>
            <person name="Ye Y."/>
            <person name="Xu Y."/>
            <person name="Zhou H."/>
            <person name="Xiong C."/>
            <person name="Li S."/>
            <person name="Yu J."/>
            <person name="Hong S."/>
            <person name="Yu X."/>
            <person name="Zou P."/>
            <person name="Chen C."/>
            <person name="Chang X."/>
            <person name="Wang W."/>
            <person name="Lv Y."/>
            <person name="Sun Y."/>
            <person name="Ma L."/>
            <person name="Shen B."/>
            <person name="Zhu C."/>
        </authorList>
    </citation>
    <scope>NUCLEOTIDE SEQUENCE [LARGE SCALE GENOMIC DNA]</scope>
</reference>
<dbReference type="GO" id="GO:0003729">
    <property type="term" value="F:mRNA binding"/>
    <property type="evidence" value="ECO:0007669"/>
    <property type="project" value="TreeGrafter"/>
</dbReference>
<sequence>MINYNRDGGLSPTSNQLARWFSPELLAQASAGKLPSLNLGNQVMFLEEFERTIQHSSTTVHN</sequence>
<evidence type="ECO:0000313" key="4">
    <source>
        <dbReference type="EnsemblMetazoa" id="ASIC006230-PA"/>
    </source>
</evidence>
<gene>
    <name evidence="3" type="ORF">ZHAS_00006230</name>
</gene>
<dbReference type="PANTHER" id="PTHR12269">
    <property type="entry name" value="EUKARYOTIC TRANSLATION INITIATION FACTOR 4E TRANSPORTER"/>
    <property type="match status" value="1"/>
</dbReference>
<dbReference type="EMBL" id="KE524974">
    <property type="protein sequence ID" value="KFB38910.1"/>
    <property type="molecule type" value="Genomic_DNA"/>
</dbReference>
<dbReference type="VEuPathDB" id="VectorBase:ASIC006230"/>
<organism evidence="4 5">
    <name type="scientific">Anopheles sinensis</name>
    <name type="common">Mosquito</name>
    <dbReference type="NCBI Taxonomy" id="74873"/>
    <lineage>
        <taxon>Eukaryota</taxon>
        <taxon>Metazoa</taxon>
        <taxon>Ecdysozoa</taxon>
        <taxon>Arthropoda</taxon>
        <taxon>Hexapoda</taxon>
        <taxon>Insecta</taxon>
        <taxon>Pterygota</taxon>
        <taxon>Neoptera</taxon>
        <taxon>Endopterygota</taxon>
        <taxon>Diptera</taxon>
        <taxon>Nematocera</taxon>
        <taxon>Culicoidea</taxon>
        <taxon>Culicidae</taxon>
        <taxon>Anophelinae</taxon>
        <taxon>Anopheles</taxon>
    </lineage>
</organism>
<evidence type="ECO:0000313" key="5">
    <source>
        <dbReference type="Proteomes" id="UP000030765"/>
    </source>
</evidence>
<evidence type="ECO:0000256" key="2">
    <source>
        <dbReference type="ARBA" id="ARBA00022490"/>
    </source>
</evidence>
<dbReference type="Proteomes" id="UP000030765">
    <property type="component" value="Unassembled WGS sequence"/>
</dbReference>
<reference evidence="4" key="2">
    <citation type="submission" date="2020-05" db="UniProtKB">
        <authorList>
            <consortium name="EnsemblMetazoa"/>
        </authorList>
    </citation>
    <scope>IDENTIFICATION</scope>
</reference>
<keyword evidence="2" id="KW-0963">Cytoplasm</keyword>
<dbReference type="OrthoDB" id="8916892at2759"/>
<dbReference type="STRING" id="74873.A0A084VLR6"/>
<keyword evidence="5" id="KW-1185">Reference proteome</keyword>
<name>A0A084VLR6_ANOSI</name>
<evidence type="ECO:0000313" key="3">
    <source>
        <dbReference type="EMBL" id="KFB38910.1"/>
    </source>
</evidence>
<dbReference type="GO" id="GO:0036464">
    <property type="term" value="C:cytoplasmic ribonucleoprotein granule"/>
    <property type="evidence" value="ECO:0007669"/>
    <property type="project" value="UniProtKB-ARBA"/>
</dbReference>
<protein>
    <submittedName>
        <fullName evidence="3">AGAP000453-PA-like protein</fullName>
    </submittedName>
</protein>
<evidence type="ECO:0000256" key="1">
    <source>
        <dbReference type="ARBA" id="ARBA00004496"/>
    </source>
</evidence>
<dbReference type="EMBL" id="ATLV01014547">
    <property type="status" value="NOT_ANNOTATED_CDS"/>
    <property type="molecule type" value="Genomic_DNA"/>
</dbReference>